<keyword evidence="1" id="KW-0472">Membrane</keyword>
<keyword evidence="3" id="KW-1185">Reference proteome</keyword>
<sequence>MKRALDVLWRFRFSIFFLSLLYFVFQWGFAHTSFTKGFFTGDMPNLGVFGLGTVVFLLRFGMLFIVPAHVTYRTVELILTFAQTRKTR</sequence>
<keyword evidence="1" id="KW-0812">Transmembrane</keyword>
<gene>
    <name evidence="2" type="ORF">LVJ94_40715</name>
</gene>
<accession>A0ABZ2KXC4</accession>
<protein>
    <recommendedName>
        <fullName evidence="4">CPBP family intramembrane metalloprotease</fullName>
    </recommendedName>
</protein>
<dbReference type="RefSeq" id="WP_394832843.1">
    <property type="nucleotide sequence ID" value="NZ_CP089929.1"/>
</dbReference>
<organism evidence="2 3">
    <name type="scientific">Pendulispora rubella</name>
    <dbReference type="NCBI Taxonomy" id="2741070"/>
    <lineage>
        <taxon>Bacteria</taxon>
        <taxon>Pseudomonadati</taxon>
        <taxon>Myxococcota</taxon>
        <taxon>Myxococcia</taxon>
        <taxon>Myxococcales</taxon>
        <taxon>Sorangiineae</taxon>
        <taxon>Pendulisporaceae</taxon>
        <taxon>Pendulispora</taxon>
    </lineage>
</organism>
<keyword evidence="1" id="KW-1133">Transmembrane helix</keyword>
<evidence type="ECO:0000256" key="1">
    <source>
        <dbReference type="SAM" id="Phobius"/>
    </source>
</evidence>
<name>A0ABZ2KXC4_9BACT</name>
<evidence type="ECO:0008006" key="4">
    <source>
        <dbReference type="Google" id="ProtNLM"/>
    </source>
</evidence>
<reference evidence="2" key="1">
    <citation type="submission" date="2021-12" db="EMBL/GenBank/DDBJ databases">
        <title>Discovery of the Pendulisporaceae a myxobacterial family with distinct sporulation behavior and unique specialized metabolism.</title>
        <authorList>
            <person name="Garcia R."/>
            <person name="Popoff A."/>
            <person name="Bader C.D."/>
            <person name="Loehr J."/>
            <person name="Walesch S."/>
            <person name="Walt C."/>
            <person name="Boldt J."/>
            <person name="Bunk B."/>
            <person name="Haeckl F.J.F.P.J."/>
            <person name="Gunesch A.P."/>
            <person name="Birkelbach J."/>
            <person name="Nuebel U."/>
            <person name="Pietschmann T."/>
            <person name="Bach T."/>
            <person name="Mueller R."/>
        </authorList>
    </citation>
    <scope>NUCLEOTIDE SEQUENCE</scope>
    <source>
        <strain evidence="2">MSr11367</strain>
    </source>
</reference>
<dbReference type="EMBL" id="CP089983">
    <property type="protein sequence ID" value="WXB03215.1"/>
    <property type="molecule type" value="Genomic_DNA"/>
</dbReference>
<feature type="transmembrane region" description="Helical" evidence="1">
    <location>
        <begin position="46"/>
        <end position="66"/>
    </location>
</feature>
<dbReference type="Proteomes" id="UP001374803">
    <property type="component" value="Chromosome"/>
</dbReference>
<evidence type="ECO:0000313" key="3">
    <source>
        <dbReference type="Proteomes" id="UP001374803"/>
    </source>
</evidence>
<proteinExistence type="predicted"/>
<evidence type="ECO:0000313" key="2">
    <source>
        <dbReference type="EMBL" id="WXB03215.1"/>
    </source>
</evidence>